<gene>
    <name evidence="2" type="ORF">DD238_005319</name>
</gene>
<evidence type="ECO:0000256" key="1">
    <source>
        <dbReference type="SAM" id="MobiDB-lite"/>
    </source>
</evidence>
<keyword evidence="3" id="KW-1185">Reference proteome</keyword>
<sequence>MELASALLQLVSDATDARVSNLSEKDLIDRLENVKKQLQCPESSTIPRESIAIGICHVTSQVVGFLVQYRPVLAQAASLKWQKRVFILETAVASSFTVIGSFEDTELALKHEDSRDFCSIYRRLLHRLWKASQSLEQAVNVVAVMMKLCVLLAICWLSYDRVGKLVETEKLLKLCSDFCLEHESLQDQIKWPQFLLGIVNMVEKQDCSEALRCFQNVVEACGGLAEEDGVLFYWYAVALIHNNRIADAVTALNTCIRANYEPFACLSLQALVSLQAQDYYTGAEQIQRALKIDYTHSRSLFNYALLMERMGNFEAQQQLLEYVLDPHRGVGGQSEDSKRKQTGDVMDSSSATTSLFEDARLAPLFPSRLTNVDISMAHFHLGLAAMENGNWLESKKYFEKFLGPGELNQSVSIVLEVARDYVYVLLQCKLPSLALRKCERYLLEHEGSNSMKPDNVEAASLLLHLYKADALLCLERVDECYEYLKQIVQPKIQILMQRPSAAAQNIASISGEIATCHSQLLNNLAVVITCCSGVDAGLSVLNDGLELYPDCLAIKFNLVLLLWREGDKATACSIWVKARDWDLKQKPGEEGEGIPLHHAAMYLNATTSASQSQASSISEHVQGKIDGVGGVSAQQLLYLDALILNHWRKTRKSQLAGSLQCVEFLESRGITDISRHKEC</sequence>
<feature type="region of interest" description="Disordered" evidence="1">
    <location>
        <begin position="330"/>
        <end position="351"/>
    </location>
</feature>
<dbReference type="InterPro" id="IPR011990">
    <property type="entry name" value="TPR-like_helical_dom_sf"/>
</dbReference>
<dbReference type="Gene3D" id="1.25.40.10">
    <property type="entry name" value="Tetratricopeptide repeat domain"/>
    <property type="match status" value="1"/>
</dbReference>
<comment type="caution">
    <text evidence="2">The sequence shown here is derived from an EMBL/GenBank/DDBJ whole genome shotgun (WGS) entry which is preliminary data.</text>
</comment>
<dbReference type="VEuPathDB" id="FungiDB:DD237_005888"/>
<accession>A0A3M6VRW5</accession>
<proteinExistence type="predicted"/>
<protein>
    <submittedName>
        <fullName evidence="2">Uncharacterized protein</fullName>
    </submittedName>
</protein>
<dbReference type="AlphaFoldDB" id="A0A3M6VRW5"/>
<reference evidence="2 3" key="1">
    <citation type="submission" date="2018-06" db="EMBL/GenBank/DDBJ databases">
        <title>Comparative genomics of downy mildews reveals potential adaptations to biotrophy.</title>
        <authorList>
            <person name="Fletcher K."/>
            <person name="Klosterman S.J."/>
            <person name="Derevnina L."/>
            <person name="Martin F."/>
            <person name="Koike S."/>
            <person name="Reyes Chin-Wo S."/>
            <person name="Mou B."/>
            <person name="Michelmore R."/>
        </authorList>
    </citation>
    <scope>NUCLEOTIDE SEQUENCE [LARGE SCALE GENOMIC DNA]</scope>
    <source>
        <strain evidence="2 3">R14</strain>
    </source>
</reference>
<name>A0A3M6VRW5_9STRA</name>
<dbReference type="EMBL" id="QLLG01000079">
    <property type="protein sequence ID" value="RMX68316.1"/>
    <property type="molecule type" value="Genomic_DNA"/>
</dbReference>
<dbReference type="Proteomes" id="UP000282087">
    <property type="component" value="Unassembled WGS sequence"/>
</dbReference>
<dbReference type="SUPFAM" id="SSF48452">
    <property type="entry name" value="TPR-like"/>
    <property type="match status" value="1"/>
</dbReference>
<evidence type="ECO:0000313" key="3">
    <source>
        <dbReference type="Proteomes" id="UP000282087"/>
    </source>
</evidence>
<evidence type="ECO:0000313" key="2">
    <source>
        <dbReference type="EMBL" id="RMX68316.1"/>
    </source>
</evidence>
<organism evidence="2 3">
    <name type="scientific">Peronospora effusa</name>
    <dbReference type="NCBI Taxonomy" id="542832"/>
    <lineage>
        <taxon>Eukaryota</taxon>
        <taxon>Sar</taxon>
        <taxon>Stramenopiles</taxon>
        <taxon>Oomycota</taxon>
        <taxon>Peronosporomycetes</taxon>
        <taxon>Peronosporales</taxon>
        <taxon>Peronosporaceae</taxon>
        <taxon>Peronospora</taxon>
    </lineage>
</organism>